<comment type="pathway">
    <text evidence="1">Cofactor biosynthesis; riboflavin biosynthesis.</text>
</comment>
<evidence type="ECO:0000313" key="7">
    <source>
        <dbReference type="Proteomes" id="UP000017396"/>
    </source>
</evidence>
<evidence type="ECO:0000256" key="4">
    <source>
        <dbReference type="SAM" id="MobiDB-lite"/>
    </source>
</evidence>
<dbReference type="GO" id="GO:0009231">
    <property type="term" value="P:riboflavin biosynthetic process"/>
    <property type="evidence" value="ECO:0007669"/>
    <property type="project" value="InterPro"/>
</dbReference>
<dbReference type="eggNOG" id="COG1985">
    <property type="taxonomic scope" value="Bacteria"/>
</dbReference>
<feature type="domain" description="Bacterial bifunctional deaminase-reductase C-terminal" evidence="5">
    <location>
        <begin position="9"/>
        <end position="216"/>
    </location>
</feature>
<dbReference type="InterPro" id="IPR050765">
    <property type="entry name" value="Riboflavin_Biosynth_HTPR"/>
</dbReference>
<dbReference type="InterPro" id="IPR002734">
    <property type="entry name" value="RibDG_C"/>
</dbReference>
<dbReference type="GO" id="GO:0008703">
    <property type="term" value="F:5-amino-6-(5-phosphoribosylamino)uracil reductase activity"/>
    <property type="evidence" value="ECO:0007669"/>
    <property type="project" value="InterPro"/>
</dbReference>
<dbReference type="InterPro" id="IPR024072">
    <property type="entry name" value="DHFR-like_dom_sf"/>
</dbReference>
<dbReference type="AlphaFoldDB" id="U5QCX4"/>
<dbReference type="SUPFAM" id="SSF53597">
    <property type="entry name" value="Dihydrofolate reductase-like"/>
    <property type="match status" value="1"/>
</dbReference>
<evidence type="ECO:0000256" key="3">
    <source>
        <dbReference type="ARBA" id="ARBA00023002"/>
    </source>
</evidence>
<dbReference type="PANTHER" id="PTHR38011">
    <property type="entry name" value="DIHYDROFOLATE REDUCTASE FAMILY PROTEIN (AFU_ORTHOLOGUE AFUA_8G06820)"/>
    <property type="match status" value="1"/>
</dbReference>
<accession>U5QCX4</accession>
<dbReference type="STRING" id="1183438.GKIL_0526"/>
<dbReference type="RefSeq" id="WP_023171800.1">
    <property type="nucleotide sequence ID" value="NC_022600.1"/>
</dbReference>
<dbReference type="HOGENOM" id="CLU_036590_4_1_3"/>
<evidence type="ECO:0000256" key="1">
    <source>
        <dbReference type="ARBA" id="ARBA00005104"/>
    </source>
</evidence>
<name>U5QCX4_GLOK1</name>
<dbReference type="KEGG" id="glj:GKIL_0526"/>
<sequence length="224" mass="23902">MTISTTSVLGMSADGKIAPANPKAARRPDPVDHAHLEVQTAQADLILIGAGTIRAEGSTYTIGNPELLAARQVRGQPPQPITCVVSASLDLPVELPFFGQPVERWIFSTAKAIAANRQPELAERARLIAVGESDLDWDRAYTVLAEAGIKRVAALGGGGLIAALLAAGRIDDLWLTVWPVIFGGKEATTPVEGKGFEPLSAPNLELVELHQRGSELFLHYRICK</sequence>
<dbReference type="Proteomes" id="UP000017396">
    <property type="component" value="Chromosome"/>
</dbReference>
<dbReference type="Pfam" id="PF01872">
    <property type="entry name" value="RibD_C"/>
    <property type="match status" value="1"/>
</dbReference>
<proteinExistence type="predicted"/>
<keyword evidence="7" id="KW-1185">Reference proteome</keyword>
<keyword evidence="2" id="KW-0521">NADP</keyword>
<dbReference type="PANTHER" id="PTHR38011:SF7">
    <property type="entry name" value="2,5-DIAMINO-6-RIBOSYLAMINO-4(3H)-PYRIMIDINONE 5'-PHOSPHATE REDUCTASE"/>
    <property type="match status" value="1"/>
</dbReference>
<feature type="region of interest" description="Disordered" evidence="4">
    <location>
        <begin position="1"/>
        <end position="28"/>
    </location>
</feature>
<evidence type="ECO:0000256" key="2">
    <source>
        <dbReference type="ARBA" id="ARBA00022857"/>
    </source>
</evidence>
<dbReference type="OrthoDB" id="9800865at2"/>
<organism evidence="6 7">
    <name type="scientific">Gloeobacter kilaueensis (strain ATCC BAA-2537 / CCAP 1431/1 / ULC 316 / JS1)</name>
    <dbReference type="NCBI Taxonomy" id="1183438"/>
    <lineage>
        <taxon>Bacteria</taxon>
        <taxon>Bacillati</taxon>
        <taxon>Cyanobacteriota</taxon>
        <taxon>Cyanophyceae</taxon>
        <taxon>Gloeobacterales</taxon>
        <taxon>Gloeobacteraceae</taxon>
        <taxon>Gloeobacter</taxon>
    </lineage>
</organism>
<dbReference type="Gene3D" id="3.40.430.10">
    <property type="entry name" value="Dihydrofolate Reductase, subunit A"/>
    <property type="match status" value="1"/>
</dbReference>
<dbReference type="EMBL" id="CP003587">
    <property type="protein sequence ID" value="AGY56772.1"/>
    <property type="molecule type" value="Genomic_DNA"/>
</dbReference>
<protein>
    <submittedName>
        <fullName evidence="6">5-amino-6-(5-phosphoribosylamino)uracil reductase</fullName>
    </submittedName>
</protein>
<evidence type="ECO:0000313" key="6">
    <source>
        <dbReference type="EMBL" id="AGY56772.1"/>
    </source>
</evidence>
<keyword evidence="3" id="KW-0560">Oxidoreductase</keyword>
<evidence type="ECO:0000259" key="5">
    <source>
        <dbReference type="Pfam" id="PF01872"/>
    </source>
</evidence>
<gene>
    <name evidence="6" type="ORF">GKIL_0526</name>
</gene>
<reference evidence="6 7" key="1">
    <citation type="journal article" date="2013" name="PLoS ONE">
        <title>Cultivation and Complete Genome Sequencing of Gloeobacter kilaueensis sp. nov., from a Lava Cave in Kilauea Caldera, Hawai'i.</title>
        <authorList>
            <person name="Saw J.H."/>
            <person name="Schatz M."/>
            <person name="Brown M.V."/>
            <person name="Kunkel D.D."/>
            <person name="Foster J.S."/>
            <person name="Shick H."/>
            <person name="Christensen S."/>
            <person name="Hou S."/>
            <person name="Wan X."/>
            <person name="Donachie S.P."/>
        </authorList>
    </citation>
    <scope>NUCLEOTIDE SEQUENCE [LARGE SCALE GENOMIC DNA]</scope>
    <source>
        <strain evidence="7">JS</strain>
    </source>
</reference>